<name>A0A1I4NQC9_9BACI</name>
<keyword evidence="1" id="KW-1133">Transmembrane helix</keyword>
<keyword evidence="1" id="KW-0472">Membrane</keyword>
<dbReference type="AlphaFoldDB" id="A0A1I4NQC9"/>
<evidence type="ECO:0000313" key="2">
    <source>
        <dbReference type="EMBL" id="SFM17724.1"/>
    </source>
</evidence>
<reference evidence="3" key="1">
    <citation type="submission" date="2016-10" db="EMBL/GenBank/DDBJ databases">
        <authorList>
            <person name="Varghese N."/>
            <person name="Submissions S."/>
        </authorList>
    </citation>
    <scope>NUCLEOTIDE SEQUENCE [LARGE SCALE GENOMIC DNA]</scope>
    <source>
        <strain evidence="3">CGMCC 1.4250</strain>
    </source>
</reference>
<dbReference type="EMBL" id="FOTR01000009">
    <property type="protein sequence ID" value="SFM17724.1"/>
    <property type="molecule type" value="Genomic_DNA"/>
</dbReference>
<gene>
    <name evidence="2" type="ORF">SAMN04487943_10981</name>
</gene>
<accession>A0A1I4NQC9</accession>
<dbReference type="Proteomes" id="UP000198565">
    <property type="component" value="Unassembled WGS sequence"/>
</dbReference>
<organism evidence="2 3">
    <name type="scientific">Gracilibacillus orientalis</name>
    <dbReference type="NCBI Taxonomy" id="334253"/>
    <lineage>
        <taxon>Bacteria</taxon>
        <taxon>Bacillati</taxon>
        <taxon>Bacillota</taxon>
        <taxon>Bacilli</taxon>
        <taxon>Bacillales</taxon>
        <taxon>Bacillaceae</taxon>
        <taxon>Gracilibacillus</taxon>
    </lineage>
</organism>
<feature type="transmembrane region" description="Helical" evidence="1">
    <location>
        <begin position="7"/>
        <end position="25"/>
    </location>
</feature>
<evidence type="ECO:0000313" key="3">
    <source>
        <dbReference type="Proteomes" id="UP000198565"/>
    </source>
</evidence>
<keyword evidence="1" id="KW-0812">Transmembrane</keyword>
<keyword evidence="3" id="KW-1185">Reference proteome</keyword>
<feature type="transmembrane region" description="Helical" evidence="1">
    <location>
        <begin position="31"/>
        <end position="47"/>
    </location>
</feature>
<protein>
    <recommendedName>
        <fullName evidence="4">DUF4181 domain-containing protein</fullName>
    </recommendedName>
</protein>
<evidence type="ECO:0000256" key="1">
    <source>
        <dbReference type="SAM" id="Phobius"/>
    </source>
</evidence>
<feature type="transmembrane region" description="Helical" evidence="1">
    <location>
        <begin position="59"/>
        <end position="81"/>
    </location>
</feature>
<evidence type="ECO:0008006" key="4">
    <source>
        <dbReference type="Google" id="ProtNLM"/>
    </source>
</evidence>
<sequence length="82" mass="9333">MMRKATVDEITVACFSITLVFMVLAWQNGSVFLGMIALGCLSINLFIEAWKEWQKRHAVFFSQFVLRGIGIIVIMAFAILYI</sequence>
<dbReference type="RefSeq" id="WP_091484612.1">
    <property type="nucleotide sequence ID" value="NZ_FOTR01000009.1"/>
</dbReference>
<proteinExistence type="predicted"/>
<dbReference type="OrthoDB" id="2970783at2"/>